<comment type="similarity">
    <text evidence="2">Belongs to the metallo-dependent hydrolases superfamily. Adenosine and AMP deaminases family.</text>
</comment>
<keyword evidence="5 8" id="KW-0378">Hydrolase</keyword>
<dbReference type="GO" id="GO:0046103">
    <property type="term" value="P:inosine biosynthetic process"/>
    <property type="evidence" value="ECO:0007669"/>
    <property type="project" value="TreeGrafter"/>
</dbReference>
<comment type="cofactor">
    <cofactor evidence="1">
        <name>Zn(2+)</name>
        <dbReference type="ChEBI" id="CHEBI:29105"/>
    </cofactor>
</comment>
<evidence type="ECO:0000256" key="1">
    <source>
        <dbReference type="ARBA" id="ARBA00001947"/>
    </source>
</evidence>
<feature type="domain" description="Adenosine deaminase" evidence="7">
    <location>
        <begin position="17"/>
        <end position="371"/>
    </location>
</feature>
<evidence type="ECO:0000256" key="2">
    <source>
        <dbReference type="ARBA" id="ARBA00006676"/>
    </source>
</evidence>
<evidence type="ECO:0000256" key="6">
    <source>
        <dbReference type="ARBA" id="ARBA00022833"/>
    </source>
</evidence>
<evidence type="ECO:0000313" key="9">
    <source>
        <dbReference type="Proteomes" id="UP000273119"/>
    </source>
</evidence>
<dbReference type="InterPro" id="IPR001365">
    <property type="entry name" value="A_deaminase_dom"/>
</dbReference>
<dbReference type="InterPro" id="IPR032466">
    <property type="entry name" value="Metal_Hydrolase"/>
</dbReference>
<dbReference type="GO" id="GO:0006154">
    <property type="term" value="P:adenosine catabolic process"/>
    <property type="evidence" value="ECO:0007669"/>
    <property type="project" value="TreeGrafter"/>
</dbReference>
<keyword evidence="9" id="KW-1185">Reference proteome</keyword>
<dbReference type="InterPro" id="IPR006330">
    <property type="entry name" value="Ado/ade_deaminase"/>
</dbReference>
<accession>A0A496PJC0</accession>
<dbReference type="SUPFAM" id="SSF51556">
    <property type="entry name" value="Metallo-dependent hydrolases"/>
    <property type="match status" value="1"/>
</dbReference>
<evidence type="ECO:0000313" key="8">
    <source>
        <dbReference type="EMBL" id="RKW70596.1"/>
    </source>
</evidence>
<dbReference type="EMBL" id="QQXL01000003">
    <property type="protein sequence ID" value="RKW70596.1"/>
    <property type="molecule type" value="Genomic_DNA"/>
</dbReference>
<dbReference type="GO" id="GO:0004000">
    <property type="term" value="F:adenosine deaminase activity"/>
    <property type="evidence" value="ECO:0007669"/>
    <property type="project" value="TreeGrafter"/>
</dbReference>
<dbReference type="AlphaFoldDB" id="A0A496PJC0"/>
<dbReference type="EC" id="3.5.4.4" evidence="3"/>
<evidence type="ECO:0000256" key="5">
    <source>
        <dbReference type="ARBA" id="ARBA00022801"/>
    </source>
</evidence>
<evidence type="ECO:0000256" key="3">
    <source>
        <dbReference type="ARBA" id="ARBA00012784"/>
    </source>
</evidence>
<dbReference type="GO" id="GO:0005829">
    <property type="term" value="C:cytosol"/>
    <property type="evidence" value="ECO:0007669"/>
    <property type="project" value="TreeGrafter"/>
</dbReference>
<dbReference type="NCBIfam" id="NF006847">
    <property type="entry name" value="PRK09358.1-2"/>
    <property type="match status" value="1"/>
</dbReference>
<evidence type="ECO:0000259" key="7">
    <source>
        <dbReference type="Pfam" id="PF00962"/>
    </source>
</evidence>
<protein>
    <recommendedName>
        <fullName evidence="3">adenosine deaminase</fullName>
        <ecNumber evidence="3">3.5.4.4</ecNumber>
    </recommendedName>
</protein>
<name>A0A496PJC0_9MICC</name>
<proteinExistence type="inferred from homology"/>
<dbReference type="Gene3D" id="3.20.20.140">
    <property type="entry name" value="Metal-dependent hydrolases"/>
    <property type="match status" value="1"/>
</dbReference>
<dbReference type="PANTHER" id="PTHR11409:SF43">
    <property type="entry name" value="ADENOSINE DEAMINASE"/>
    <property type="match status" value="1"/>
</dbReference>
<dbReference type="GO" id="GO:0043103">
    <property type="term" value="P:hypoxanthine salvage"/>
    <property type="evidence" value="ECO:0007669"/>
    <property type="project" value="TreeGrafter"/>
</dbReference>
<gene>
    <name evidence="8" type="ORF">DWQ67_05580</name>
</gene>
<reference evidence="8 9" key="1">
    <citation type="submission" date="2018-07" db="EMBL/GenBank/DDBJ databases">
        <title>Arthrobacter sp. nov., isolated from raw cow's milk with high bacterial count.</title>
        <authorList>
            <person name="Hahne J."/>
            <person name="Isele D."/>
            <person name="Lipski A."/>
        </authorList>
    </citation>
    <scope>NUCLEOTIDE SEQUENCE [LARGE SCALE GENOMIC DNA]</scope>
    <source>
        <strain evidence="8 9">JZ R-183</strain>
    </source>
</reference>
<keyword evidence="6" id="KW-0862">Zinc</keyword>
<sequence>MSENSAAERTLDIRDLPKVSLHDHLDGGLRPATIIDLAAEVGHTLPASTPEALGQWFLDSADSGSLERYLETFVHTVAVMQTAPHLTRVAREFVEDLVADGVVYAEVRWAPEQHVSAGLSMDQAVEAVQAGIDEAVQDAAEDDVDIEVGQILSALRHERQSFEVAQLALRHRDSGVVGFDIAGPEDGFPASDHQNAFDLLATNLFPVTVHAGEAAGLNSIRSALVDARALRLGHGVRLAQDLEIETLEADDDEDLDELTIFTAGPVASWVRDRGIALEICPSSNLQTGATAAWGEDLEDHPIDVLFRTGFNVTISPDNRLMSGTTLSDELALLVAAFDYDAEDLLELTLNAVEASFLGLDERRDLAELISDAYEDLIQDVDDEDSDQD</sequence>
<organism evidence="8 9">
    <name type="scientific">Galactobacter caseinivorans</name>
    <dbReference type="NCBI Taxonomy" id="2676123"/>
    <lineage>
        <taxon>Bacteria</taxon>
        <taxon>Bacillati</taxon>
        <taxon>Actinomycetota</taxon>
        <taxon>Actinomycetes</taxon>
        <taxon>Micrococcales</taxon>
        <taxon>Micrococcaceae</taxon>
        <taxon>Galactobacter</taxon>
    </lineage>
</organism>
<dbReference type="PANTHER" id="PTHR11409">
    <property type="entry name" value="ADENOSINE DEAMINASE"/>
    <property type="match status" value="1"/>
</dbReference>
<dbReference type="RefSeq" id="WP_121484620.1">
    <property type="nucleotide sequence ID" value="NZ_QQXL01000003.1"/>
</dbReference>
<keyword evidence="4" id="KW-0479">Metal-binding</keyword>
<evidence type="ECO:0000256" key="4">
    <source>
        <dbReference type="ARBA" id="ARBA00022723"/>
    </source>
</evidence>
<dbReference type="GO" id="GO:0046872">
    <property type="term" value="F:metal ion binding"/>
    <property type="evidence" value="ECO:0007669"/>
    <property type="project" value="UniProtKB-KW"/>
</dbReference>
<dbReference type="Proteomes" id="UP000273119">
    <property type="component" value="Unassembled WGS sequence"/>
</dbReference>
<comment type="caution">
    <text evidence="8">The sequence shown here is derived from an EMBL/GenBank/DDBJ whole genome shotgun (WGS) entry which is preliminary data.</text>
</comment>
<dbReference type="Pfam" id="PF00962">
    <property type="entry name" value="A_deaminase"/>
    <property type="match status" value="1"/>
</dbReference>